<dbReference type="AlphaFoldDB" id="A0A1W0B4A7"/>
<keyword evidence="2" id="KW-1185">Reference proteome</keyword>
<protein>
    <submittedName>
        <fullName evidence="1">Uncharacterized protein</fullName>
    </submittedName>
</protein>
<reference evidence="1 2" key="1">
    <citation type="journal article" date="2016" name="Antonie Van Leeuwenhoek">
        <title>Nocardia donostiensis sp. nov., isolated from human respiratory specimens.</title>
        <authorList>
            <person name="Ercibengoa M."/>
            <person name="Bell M."/>
            <person name="Marimon J.M."/>
            <person name="Humrighouse B."/>
            <person name="Klenk H.P."/>
            <person name="Potter G."/>
            <person name="Perez-Trallero E."/>
        </authorList>
    </citation>
    <scope>NUCLEOTIDE SEQUENCE [LARGE SCALE GENOMIC DNA]</scope>
    <source>
        <strain evidence="1 2">X1655</strain>
    </source>
</reference>
<accession>A0A1W0B4A7</accession>
<name>A0A1W0B4A7_9NOCA</name>
<comment type="caution">
    <text evidence="1">The sequence shown here is derived from an EMBL/GenBank/DDBJ whole genome shotgun (WGS) entry which is preliminary data.</text>
</comment>
<dbReference type="Proteomes" id="UP000188836">
    <property type="component" value="Unassembled WGS sequence"/>
</dbReference>
<dbReference type="OrthoDB" id="3430118at2"/>
<dbReference type="STRING" id="1538463.B0T36_01240"/>
<sequence>MKRITISVPDEVAAKADNAVTRGEAASVSAWFSAIARREPDWIAAQEAADEMAAEAGVTEADLAWARATLGLDTIGDVA</sequence>
<gene>
    <name evidence="1" type="ORF">B0T46_00910</name>
</gene>
<organism evidence="1 2">
    <name type="scientific">Nocardia donostiensis</name>
    <dbReference type="NCBI Taxonomy" id="1538463"/>
    <lineage>
        <taxon>Bacteria</taxon>
        <taxon>Bacillati</taxon>
        <taxon>Actinomycetota</taxon>
        <taxon>Actinomycetes</taxon>
        <taxon>Mycobacteriales</taxon>
        <taxon>Nocardiaceae</taxon>
        <taxon>Nocardia</taxon>
    </lineage>
</organism>
<evidence type="ECO:0000313" key="2">
    <source>
        <dbReference type="Proteomes" id="UP000188836"/>
    </source>
</evidence>
<evidence type="ECO:0000313" key="1">
    <source>
        <dbReference type="EMBL" id="ONM50507.1"/>
    </source>
</evidence>
<proteinExistence type="predicted"/>
<dbReference type="RefSeq" id="WP_077114392.1">
    <property type="nucleotide sequence ID" value="NZ_LOKT01000001.1"/>
</dbReference>
<dbReference type="EMBL" id="MUMY01000001">
    <property type="protein sequence ID" value="ONM50507.1"/>
    <property type="molecule type" value="Genomic_DNA"/>
</dbReference>